<keyword evidence="1" id="KW-1133">Transmembrane helix</keyword>
<keyword evidence="3" id="KW-1185">Reference proteome</keyword>
<accession>A0A968GH37</accession>
<evidence type="ECO:0000313" key="3">
    <source>
        <dbReference type="Proteomes" id="UP000752013"/>
    </source>
</evidence>
<dbReference type="EMBL" id="JAATLK010000004">
    <property type="protein sequence ID" value="NIZ47741.1"/>
    <property type="molecule type" value="Genomic_DNA"/>
</dbReference>
<dbReference type="Proteomes" id="UP000752013">
    <property type="component" value="Unassembled WGS sequence"/>
</dbReference>
<dbReference type="AlphaFoldDB" id="A0A968GH37"/>
<protein>
    <submittedName>
        <fullName evidence="2">Uncharacterized protein</fullName>
    </submittedName>
</protein>
<feature type="transmembrane region" description="Helical" evidence="1">
    <location>
        <begin position="7"/>
        <end position="26"/>
    </location>
</feature>
<reference evidence="2" key="1">
    <citation type="submission" date="2020-03" db="EMBL/GenBank/DDBJ databases">
        <title>Spirochaetal bacteria isolated from arthropods constitute a novel genus Entomospira genus novum within the order Spirochaetales.</title>
        <authorList>
            <person name="Grana-Miraglia L."/>
            <person name="Sikutova S."/>
            <person name="Fingerle V."/>
            <person name="Sing A."/>
            <person name="Castillo-Ramirez S."/>
            <person name="Margos G."/>
            <person name="Rudolf I."/>
        </authorList>
    </citation>
    <scope>NUCLEOTIDE SEQUENCE</scope>
    <source>
        <strain evidence="2">BR208</strain>
    </source>
</reference>
<evidence type="ECO:0000313" key="2">
    <source>
        <dbReference type="EMBL" id="NIZ47741.1"/>
    </source>
</evidence>
<name>A0A968GH37_9SPIO</name>
<comment type="caution">
    <text evidence="2">The sequence shown here is derived from an EMBL/GenBank/DDBJ whole genome shotgun (WGS) entry which is preliminary data.</text>
</comment>
<dbReference type="RefSeq" id="WP_167704473.1">
    <property type="nucleotide sequence ID" value="NZ_CP118171.1"/>
</dbReference>
<organism evidence="2 3">
    <name type="scientific">Entomospira nematocerorum</name>
    <dbReference type="NCBI Taxonomy" id="2719987"/>
    <lineage>
        <taxon>Bacteria</taxon>
        <taxon>Pseudomonadati</taxon>
        <taxon>Spirochaetota</taxon>
        <taxon>Spirochaetia</taxon>
        <taxon>Spirochaetales</taxon>
        <taxon>Spirochaetaceae</taxon>
        <taxon>Entomospira</taxon>
    </lineage>
</organism>
<keyword evidence="1" id="KW-0812">Transmembrane</keyword>
<sequence>MLGRIKFLIMTSISGLVAIYIAIQAYRKGKQAGSKAVIKEVHRAEQARQERQDRINAVHHHAVQEAMDVRSDTSVDRFNQLFHDRGDAP</sequence>
<gene>
    <name evidence="2" type="ORF">HCT46_07425</name>
</gene>
<keyword evidence="1" id="KW-0472">Membrane</keyword>
<proteinExistence type="predicted"/>
<evidence type="ECO:0000256" key="1">
    <source>
        <dbReference type="SAM" id="Phobius"/>
    </source>
</evidence>